<dbReference type="InterPro" id="IPR050559">
    <property type="entry name" value="P-Pant_transferase_sf"/>
</dbReference>
<dbReference type="PANTHER" id="PTHR12215:SF10">
    <property type="entry name" value="L-AMINOADIPATE-SEMIALDEHYDE DEHYDROGENASE-PHOSPHOPANTETHEINYL TRANSFERASE"/>
    <property type="match status" value="1"/>
</dbReference>
<reference evidence="4 7" key="2">
    <citation type="submission" date="2020-08" db="EMBL/GenBank/DDBJ databases">
        <title>Genome public.</title>
        <authorList>
            <person name="Liu C."/>
            <person name="Sun Q."/>
        </authorList>
    </citation>
    <scope>NUCLEOTIDE SEQUENCE [LARGE SCALE GENOMIC DNA]</scope>
    <source>
        <strain evidence="4 7">426_9</strain>
    </source>
</reference>
<dbReference type="AlphaFoldDB" id="A0A3D8H910"/>
<dbReference type="SUPFAM" id="SSF56214">
    <property type="entry name" value="4'-phosphopantetheinyl transferase"/>
    <property type="match status" value="2"/>
</dbReference>
<protein>
    <submittedName>
        <fullName evidence="4">4'-phosphopantetheinyl transferase superfamily protein</fullName>
    </submittedName>
    <submittedName>
        <fullName evidence="5">Siderophore biosynthesis protein</fullName>
    </submittedName>
</protein>
<dbReference type="Proteomes" id="UP000629596">
    <property type="component" value="Unassembled WGS sequence"/>
</dbReference>
<dbReference type="EMBL" id="JACRTI010000083">
    <property type="protein sequence ID" value="MBC8603808.1"/>
    <property type="molecule type" value="Genomic_DNA"/>
</dbReference>
<feature type="domain" description="4'-phosphopantetheinyl transferase" evidence="3">
    <location>
        <begin position="104"/>
        <end position="202"/>
    </location>
</feature>
<evidence type="ECO:0000313" key="6">
    <source>
        <dbReference type="Proteomes" id="UP000256321"/>
    </source>
</evidence>
<reference evidence="5 6" key="1">
    <citation type="submission" date="2018-07" db="EMBL/GenBank/DDBJ databases">
        <title>Parabacteroides acidifaciens nov. sp., isolated from human feces.</title>
        <authorList>
            <person name="Wang Y.J."/>
        </authorList>
    </citation>
    <scope>NUCLEOTIDE SEQUENCE [LARGE SCALE GENOMIC DNA]</scope>
    <source>
        <strain evidence="5 6">426-9</strain>
    </source>
</reference>
<dbReference type="RefSeq" id="WP_115501308.1">
    <property type="nucleotide sequence ID" value="NZ_JACRTI010000083.1"/>
</dbReference>
<evidence type="ECO:0000259" key="3">
    <source>
        <dbReference type="Pfam" id="PF01648"/>
    </source>
</evidence>
<proteinExistence type="inferred from homology"/>
<keyword evidence="7" id="KW-1185">Reference proteome</keyword>
<evidence type="ECO:0000256" key="2">
    <source>
        <dbReference type="ARBA" id="ARBA00022679"/>
    </source>
</evidence>
<accession>A0A3D8H910</accession>
<evidence type="ECO:0000256" key="1">
    <source>
        <dbReference type="ARBA" id="ARBA00010990"/>
    </source>
</evidence>
<comment type="caution">
    <text evidence="5">The sequence shown here is derived from an EMBL/GenBank/DDBJ whole genome shotgun (WGS) entry which is preliminary data.</text>
</comment>
<evidence type="ECO:0000313" key="5">
    <source>
        <dbReference type="EMBL" id="RDU47456.1"/>
    </source>
</evidence>
<dbReference type="GO" id="GO:0019878">
    <property type="term" value="P:lysine biosynthetic process via aminoadipic acid"/>
    <property type="evidence" value="ECO:0007669"/>
    <property type="project" value="TreeGrafter"/>
</dbReference>
<dbReference type="Proteomes" id="UP000256321">
    <property type="component" value="Unassembled WGS sequence"/>
</dbReference>
<dbReference type="PANTHER" id="PTHR12215">
    <property type="entry name" value="PHOSPHOPANTETHEINE TRANSFERASE"/>
    <property type="match status" value="1"/>
</dbReference>
<dbReference type="GO" id="GO:0000287">
    <property type="term" value="F:magnesium ion binding"/>
    <property type="evidence" value="ECO:0007669"/>
    <property type="project" value="InterPro"/>
</dbReference>
<dbReference type="InterPro" id="IPR037143">
    <property type="entry name" value="4-PPantetheinyl_Trfase_dom_sf"/>
</dbReference>
<evidence type="ECO:0000313" key="4">
    <source>
        <dbReference type="EMBL" id="MBC8603808.1"/>
    </source>
</evidence>
<dbReference type="Gene3D" id="3.90.470.20">
    <property type="entry name" value="4'-phosphopantetheinyl transferase domain"/>
    <property type="match status" value="1"/>
</dbReference>
<evidence type="ECO:0000313" key="7">
    <source>
        <dbReference type="Proteomes" id="UP000629596"/>
    </source>
</evidence>
<name>A0A3D8H910_9BACT</name>
<sequence length="212" mass="24909">MPLLLKHTAPLRGVWKIEESSDTLFSLLENREEYLSQLEDIHTEHRRREWLASRVLLQTLLGRPARIAYHPNGAPYLLDSSLYISISHTKGYAAILLQEHPAAGIDIEYRSDRVLKIRSRFMNPEEEASLDREHEAEHLLLHWCAKETLFKMIGREEVDFLKHLHVRAFPYAEEGSFRVQETRTDKAAEYELEYRIEKDYVIVWASIKGVRK</sequence>
<dbReference type="Pfam" id="PF01648">
    <property type="entry name" value="ACPS"/>
    <property type="match status" value="1"/>
</dbReference>
<dbReference type="InterPro" id="IPR008278">
    <property type="entry name" value="4-PPantetheinyl_Trfase_dom"/>
</dbReference>
<organism evidence="5 6">
    <name type="scientific">Parabacteroides acidifaciens</name>
    <dbReference type="NCBI Taxonomy" id="2290935"/>
    <lineage>
        <taxon>Bacteria</taxon>
        <taxon>Pseudomonadati</taxon>
        <taxon>Bacteroidota</taxon>
        <taxon>Bacteroidia</taxon>
        <taxon>Bacteroidales</taxon>
        <taxon>Tannerellaceae</taxon>
        <taxon>Parabacteroides</taxon>
    </lineage>
</organism>
<gene>
    <name evidence="5" type="ORF">DWU89_19545</name>
    <name evidence="4" type="ORF">H8784_19040</name>
</gene>
<comment type="similarity">
    <text evidence="1">Belongs to the P-Pant transferase superfamily. Gsp/Sfp/HetI/AcpT family.</text>
</comment>
<dbReference type="EMBL" id="QREV01000083">
    <property type="protein sequence ID" value="RDU47456.1"/>
    <property type="molecule type" value="Genomic_DNA"/>
</dbReference>
<dbReference type="GO" id="GO:0005829">
    <property type="term" value="C:cytosol"/>
    <property type="evidence" value="ECO:0007669"/>
    <property type="project" value="TreeGrafter"/>
</dbReference>
<keyword evidence="2 4" id="KW-0808">Transferase</keyword>
<dbReference type="GO" id="GO:0008897">
    <property type="term" value="F:holo-[acyl-carrier-protein] synthase activity"/>
    <property type="evidence" value="ECO:0007669"/>
    <property type="project" value="InterPro"/>
</dbReference>